<dbReference type="InterPro" id="IPR040240">
    <property type="entry name" value="TAF1"/>
</dbReference>
<feature type="region of interest" description="Disordered" evidence="3">
    <location>
        <begin position="13"/>
        <end position="97"/>
    </location>
</feature>
<proteinExistence type="predicted"/>
<keyword evidence="6" id="KW-1185">Reference proteome</keyword>
<evidence type="ECO:0000259" key="4">
    <source>
        <dbReference type="Pfam" id="PF12157"/>
    </source>
</evidence>
<sequence length="1087" mass="121703">MDDEDTAWQIAIGGLSGDPHSQSTIPGLASITEGGAIDQDGKADDAIDFEDVELSDDELPDEEEPNTAPASNEVPGLTEGDTCTSNDTDDLFGDLQDSSLDLTYPHLRSSPHPLDADSDEARLTLTAGESIDDLRELNFNFDIDRSTANQDPNIPAPPESTYDLVKLQWPDFHKDAILNYSELFRSKPATWIPKKPTKPPKPLVPTKLTLEVDIDQEKQFRIPGTATMTVWQKIRDAESKGLVCLEEPDPIEPADLEIFNLDDESDTELVGGFTLRDFETLCDDWEGMVDLADKIQTRLSESGSGKRPIKDEDAAWEEMFLDAPASKRRKLEPPRGLPAIPTFTAPNFDNFEQATVKLGKRVILDMNDPYLLIDDKDSDRAAKRRKVQHKMVRMSNGKLGRELQQRFNYSNDVAYEALKENNSNRVRATIAAIPVEHSMPAIRLQWPYYKVKLSASDPHSYHRPQLQTRQQVSTVKFSKPNVQRRKALKGKKIKDIFRESKDLSMNDNSTAVLFEYCEEIPTVLSNFGMGSKIVNYFRRNKGSDSRPDKQELGENCILLPEDRSPFAIFGHVHPGETVPTFHTQMYRAPIFKHTPRGTDFLIGRSTTGLGGSTWYIRNIDHIYAVGQTLPSMEVPGPHSRRVTNIAKNRLKMVSYRLLRKHPHVTLSDITKHVADSNDSQNRQKLKEFLRFRKDTKDWALPEGEEPMDEEEIRSLVKPEEVCVLDAMQVGVHELENGGYQLAGDTLKDEDLDMMGDDIPADALAQKMVPWKTTKAFIDASYGKAMLAIHGPGDPTGRGLGISFLKTSMKGGFLEQLQGPLATSADAIERQKKANGGHMYNVKNQDQLYAEAITDIWNRQRQSLEDAQEHDDEDVQPQEDEDDRFNVKETAPTPAMAEGASQISRSAASALNRRKLHITRTIKRPDGKTEQVTEIVHDPAVIAQYVKRRRQQDVEEIDIYNYKLTGDNEKDRVILELVEKERERLEKNKERRHKREKQKKMLQGHGGGPSGGGGGGGGGGGEGSPEPTTEKVTGTTRKCANCGQIGHIKTNKKCVPCSNLDDFRVLASTGVEQLPFPPYALCISFPTT</sequence>
<feature type="region of interest" description="Disordered" evidence="3">
    <location>
        <begin position="984"/>
        <end position="1033"/>
    </location>
</feature>
<dbReference type="Proteomes" id="UP000182658">
    <property type="component" value="Unassembled WGS sequence"/>
</dbReference>
<dbReference type="GO" id="GO:0016251">
    <property type="term" value="F:RNA polymerase II general transcription initiation factor activity"/>
    <property type="evidence" value="ECO:0007669"/>
    <property type="project" value="InterPro"/>
</dbReference>
<feature type="compositionally biased region" description="Basic residues" evidence="3">
    <location>
        <begin position="911"/>
        <end position="921"/>
    </location>
</feature>
<dbReference type="AlphaFoldDB" id="A0A1J7IEJ6"/>
<keyword evidence="2" id="KW-0539">Nucleus</keyword>
<dbReference type="STRING" id="1408157.A0A1J7IEJ6"/>
<reference evidence="5 6" key="1">
    <citation type="submission" date="2016-10" db="EMBL/GenBank/DDBJ databases">
        <title>Draft genome sequence of Coniochaeta ligniaria NRRL30616, a lignocellulolytic fungus for bioabatement of inhibitors in plant biomass hydrolysates.</title>
        <authorList>
            <consortium name="DOE Joint Genome Institute"/>
            <person name="Jimenez D.J."/>
            <person name="Hector R.E."/>
            <person name="Riley R."/>
            <person name="Sun H."/>
            <person name="Grigoriev I.V."/>
            <person name="Van Elsas J.D."/>
            <person name="Nichols N.N."/>
        </authorList>
    </citation>
    <scope>NUCLEOTIDE SEQUENCE [LARGE SCALE GENOMIC DNA]</scope>
    <source>
        <strain evidence="5 6">NRRL 30616</strain>
    </source>
</reference>
<feature type="compositionally biased region" description="Acidic residues" evidence="3">
    <location>
        <begin position="46"/>
        <end position="65"/>
    </location>
</feature>
<evidence type="ECO:0000256" key="3">
    <source>
        <dbReference type="SAM" id="MobiDB-lite"/>
    </source>
</evidence>
<dbReference type="PANTHER" id="PTHR13900">
    <property type="entry name" value="TRANSCRIPTION INITIATION FACTOR TFIID"/>
    <property type="match status" value="1"/>
</dbReference>
<dbReference type="Pfam" id="PF12157">
    <property type="entry name" value="DUF3591"/>
    <property type="match status" value="1"/>
</dbReference>
<evidence type="ECO:0000313" key="6">
    <source>
        <dbReference type="Proteomes" id="UP000182658"/>
    </source>
</evidence>
<feature type="region of interest" description="Disordered" evidence="3">
    <location>
        <begin position="863"/>
        <end position="929"/>
    </location>
</feature>
<evidence type="ECO:0000256" key="1">
    <source>
        <dbReference type="ARBA" id="ARBA00004123"/>
    </source>
</evidence>
<protein>
    <submittedName>
        <fullName evidence="5">TAF1-like protein</fullName>
    </submittedName>
</protein>
<dbReference type="GO" id="GO:0005669">
    <property type="term" value="C:transcription factor TFIID complex"/>
    <property type="evidence" value="ECO:0007669"/>
    <property type="project" value="InterPro"/>
</dbReference>
<dbReference type="PANTHER" id="PTHR13900:SF0">
    <property type="entry name" value="TRANSCRIPTION INITIATION FACTOR TFIID SUBUNIT 1"/>
    <property type="match status" value="1"/>
</dbReference>
<dbReference type="FunCoup" id="A0A1J7IEJ6">
    <property type="interactions" value="369"/>
</dbReference>
<evidence type="ECO:0000313" key="5">
    <source>
        <dbReference type="EMBL" id="OIW26127.1"/>
    </source>
</evidence>
<dbReference type="InParanoid" id="A0A1J7IEJ6"/>
<dbReference type="EMBL" id="KV875101">
    <property type="protein sequence ID" value="OIW26127.1"/>
    <property type="molecule type" value="Genomic_DNA"/>
</dbReference>
<dbReference type="GO" id="GO:0051123">
    <property type="term" value="P:RNA polymerase II preinitiation complex assembly"/>
    <property type="evidence" value="ECO:0007669"/>
    <property type="project" value="TreeGrafter"/>
</dbReference>
<dbReference type="GO" id="GO:0017025">
    <property type="term" value="F:TBP-class protein binding"/>
    <property type="evidence" value="ECO:0007669"/>
    <property type="project" value="InterPro"/>
</dbReference>
<dbReference type="InterPro" id="IPR022591">
    <property type="entry name" value="TAF1_HAT_dom"/>
</dbReference>
<comment type="subcellular location">
    <subcellularLocation>
        <location evidence="1">Nucleus</location>
    </subcellularLocation>
</comment>
<feature type="compositionally biased region" description="Gly residues" evidence="3">
    <location>
        <begin position="1003"/>
        <end position="1022"/>
    </location>
</feature>
<dbReference type="OrthoDB" id="5752at2759"/>
<feature type="compositionally biased region" description="Acidic residues" evidence="3">
    <location>
        <begin position="865"/>
        <end position="882"/>
    </location>
</feature>
<evidence type="ECO:0000256" key="2">
    <source>
        <dbReference type="ARBA" id="ARBA00023242"/>
    </source>
</evidence>
<dbReference type="GO" id="GO:0004402">
    <property type="term" value="F:histone acetyltransferase activity"/>
    <property type="evidence" value="ECO:0007669"/>
    <property type="project" value="InterPro"/>
</dbReference>
<accession>A0A1J7IEJ6</accession>
<feature type="domain" description="Transcription initiation factor TFIID subunit 1 histone acetyltransferase" evidence="4">
    <location>
        <begin position="407"/>
        <end position="863"/>
    </location>
</feature>
<feature type="compositionally biased region" description="Basic residues" evidence="3">
    <location>
        <begin position="989"/>
        <end position="1001"/>
    </location>
</feature>
<gene>
    <name evidence="5" type="ORF">CONLIGDRAFT_582440</name>
</gene>
<organism evidence="5 6">
    <name type="scientific">Coniochaeta ligniaria NRRL 30616</name>
    <dbReference type="NCBI Taxonomy" id="1408157"/>
    <lineage>
        <taxon>Eukaryota</taxon>
        <taxon>Fungi</taxon>
        <taxon>Dikarya</taxon>
        <taxon>Ascomycota</taxon>
        <taxon>Pezizomycotina</taxon>
        <taxon>Sordariomycetes</taxon>
        <taxon>Sordariomycetidae</taxon>
        <taxon>Coniochaetales</taxon>
        <taxon>Coniochaetaceae</taxon>
        <taxon>Coniochaeta</taxon>
    </lineage>
</organism>
<name>A0A1J7IEJ6_9PEZI</name>